<feature type="domain" description="PurE" evidence="7">
    <location>
        <begin position="6"/>
        <end position="157"/>
    </location>
</feature>
<keyword evidence="10" id="KW-1185">Reference proteome</keyword>
<dbReference type="InterPro" id="IPR014762">
    <property type="entry name" value="DNA_mismatch_repair_CS"/>
</dbReference>
<dbReference type="InterPro" id="IPR036890">
    <property type="entry name" value="HATPase_C_sf"/>
</dbReference>
<feature type="domain" description="DNA mismatch repair protein S5" evidence="8">
    <location>
        <begin position="345"/>
        <end position="445"/>
    </location>
</feature>
<evidence type="ECO:0000313" key="9">
    <source>
        <dbReference type="EMBL" id="CAD7000747.1"/>
    </source>
</evidence>
<dbReference type="CDD" id="cd16926">
    <property type="entry name" value="HATPase_MutL-MLH-PMS-like"/>
    <property type="match status" value="1"/>
</dbReference>
<dbReference type="Pfam" id="PF13589">
    <property type="entry name" value="HATPase_c_3"/>
    <property type="match status" value="1"/>
</dbReference>
<dbReference type="Gene3D" id="3.40.50.1970">
    <property type="match status" value="1"/>
</dbReference>
<dbReference type="GO" id="GO:0006189">
    <property type="term" value="P:'de novo' IMP biosynthetic process"/>
    <property type="evidence" value="ECO:0007669"/>
    <property type="project" value="UniProtKB-UniPathway"/>
</dbReference>
<dbReference type="GO" id="GO:0140664">
    <property type="term" value="F:ATP-dependent DNA damage sensor activity"/>
    <property type="evidence" value="ECO:0007669"/>
    <property type="project" value="InterPro"/>
</dbReference>
<dbReference type="PROSITE" id="PS00058">
    <property type="entry name" value="DNA_MISMATCH_REPAIR_1"/>
    <property type="match status" value="1"/>
</dbReference>
<dbReference type="Gene3D" id="3.30.230.10">
    <property type="match status" value="1"/>
</dbReference>
<comment type="similarity">
    <text evidence="2">Belongs to the DNA mismatch repair MutL/HexB family.</text>
</comment>
<accession>A0A811USK7</accession>
<dbReference type="Pfam" id="PF01119">
    <property type="entry name" value="DNA_mis_repair"/>
    <property type="match status" value="1"/>
</dbReference>
<evidence type="ECO:0000256" key="3">
    <source>
        <dbReference type="ARBA" id="ARBA00012329"/>
    </source>
</evidence>
<dbReference type="OrthoDB" id="10263226at2759"/>
<dbReference type="Proteomes" id="UP000606786">
    <property type="component" value="Unassembled WGS sequence"/>
</dbReference>
<dbReference type="AlphaFoldDB" id="A0A811USK7"/>
<dbReference type="SUPFAM" id="SSF55874">
    <property type="entry name" value="ATPase domain of HSP90 chaperone/DNA topoisomerase II/histidine kinase"/>
    <property type="match status" value="1"/>
</dbReference>
<dbReference type="GO" id="GO:0005524">
    <property type="term" value="F:ATP binding"/>
    <property type="evidence" value="ECO:0007669"/>
    <property type="project" value="InterPro"/>
</dbReference>
<evidence type="ECO:0000313" key="10">
    <source>
        <dbReference type="Proteomes" id="UP000606786"/>
    </source>
</evidence>
<dbReference type="InterPro" id="IPR033747">
    <property type="entry name" value="PurE_ClassI"/>
</dbReference>
<evidence type="ECO:0000256" key="4">
    <source>
        <dbReference type="ARBA" id="ARBA00022755"/>
    </source>
</evidence>
<dbReference type="PANTHER" id="PTHR10073:SF12">
    <property type="entry name" value="DNA MISMATCH REPAIR PROTEIN MLH1"/>
    <property type="match status" value="1"/>
</dbReference>
<dbReference type="InterPro" id="IPR000031">
    <property type="entry name" value="PurE_dom"/>
</dbReference>
<dbReference type="InterPro" id="IPR002099">
    <property type="entry name" value="MutL/Mlh/PMS"/>
</dbReference>
<evidence type="ECO:0000259" key="8">
    <source>
        <dbReference type="SMART" id="SM01340"/>
    </source>
</evidence>
<dbReference type="GO" id="GO:0030983">
    <property type="term" value="F:mismatched DNA binding"/>
    <property type="evidence" value="ECO:0007669"/>
    <property type="project" value="InterPro"/>
</dbReference>
<dbReference type="PANTHER" id="PTHR10073">
    <property type="entry name" value="DNA MISMATCH REPAIR PROTEIN MLH, PMS, MUTL"/>
    <property type="match status" value="1"/>
</dbReference>
<gene>
    <name evidence="9" type="ORF">CCAP1982_LOCUS9220</name>
</gene>
<dbReference type="UniPathway" id="UPA00074">
    <property type="reaction ID" value="UER00130"/>
</dbReference>
<keyword evidence="5" id="KW-0227">DNA damage</keyword>
<dbReference type="GO" id="GO:0006298">
    <property type="term" value="P:mismatch repair"/>
    <property type="evidence" value="ECO:0007669"/>
    <property type="project" value="InterPro"/>
</dbReference>
<sequence length="447" mass="48945">MTEVEKDVAIIMGSQSDYSTMVYAVDMLKALGISHNVFIISAHRTPERLFNFAKSAQEKGYKIIIAGAGGAAHLPGMVASLTCLPVIGVPVYSKELNGLDSLLSIMQMPKGVPVATMSIGESGACNAAIAAASMLSISNGEIADAKTINRIAAGEVIERPTSVVKELIENAIDAGSSKIEIKIESGGRNLITVIDDGNGMEKGDLKLAFMRYTTSKLNDSELIEIKHLGFRGEALPSIAAVSRVKLSSRARGTNEAWSVGYEGGEEVVEITPCSLSQGTHVEVRDLFFATPNRLKFLRTERAETQNIVDIVNNLAMASYNIGFNLSSGNKKLLKYVKQTSLFSRLCEIEEEFYGNALEIDEEKDGIRLIGHICKPTVNYSKSTMIYTFVNGRPIKDNLLIGAIRYAYHDFIPSDRYPFVALHLNVPYDQVDVNVHPNKLEVRFQDKR</sequence>
<keyword evidence="4" id="KW-0658">Purine biosynthesis</keyword>
<dbReference type="InterPro" id="IPR014721">
    <property type="entry name" value="Ribsml_uS5_D2-typ_fold_subgr"/>
</dbReference>
<keyword evidence="6" id="KW-0234">DNA repair</keyword>
<dbReference type="HAMAP" id="MF_01929">
    <property type="entry name" value="PurE_classI"/>
    <property type="match status" value="1"/>
</dbReference>
<evidence type="ECO:0000256" key="6">
    <source>
        <dbReference type="ARBA" id="ARBA00023204"/>
    </source>
</evidence>
<dbReference type="Pfam" id="PF00731">
    <property type="entry name" value="AIRC"/>
    <property type="match status" value="1"/>
</dbReference>
<proteinExistence type="inferred from homology"/>
<organism evidence="9 10">
    <name type="scientific">Ceratitis capitata</name>
    <name type="common">Mediterranean fruit fly</name>
    <name type="synonym">Tephritis capitata</name>
    <dbReference type="NCBI Taxonomy" id="7213"/>
    <lineage>
        <taxon>Eukaryota</taxon>
        <taxon>Metazoa</taxon>
        <taxon>Ecdysozoa</taxon>
        <taxon>Arthropoda</taxon>
        <taxon>Hexapoda</taxon>
        <taxon>Insecta</taxon>
        <taxon>Pterygota</taxon>
        <taxon>Neoptera</taxon>
        <taxon>Endopterygota</taxon>
        <taxon>Diptera</taxon>
        <taxon>Brachycera</taxon>
        <taxon>Muscomorpha</taxon>
        <taxon>Tephritoidea</taxon>
        <taxon>Tephritidae</taxon>
        <taxon>Ceratitis</taxon>
        <taxon>Ceratitis</taxon>
    </lineage>
</organism>
<dbReference type="EC" id="4.1.1.21" evidence="3"/>
<dbReference type="SMART" id="SM01001">
    <property type="entry name" value="AIRC"/>
    <property type="match status" value="1"/>
</dbReference>
<dbReference type="GO" id="GO:0016887">
    <property type="term" value="F:ATP hydrolysis activity"/>
    <property type="evidence" value="ECO:0007669"/>
    <property type="project" value="InterPro"/>
</dbReference>
<dbReference type="SUPFAM" id="SSF52255">
    <property type="entry name" value="N5-CAIR mutase (phosphoribosylaminoimidazole carboxylase, PurE)"/>
    <property type="match status" value="1"/>
</dbReference>
<dbReference type="GO" id="GO:0032300">
    <property type="term" value="C:mismatch repair complex"/>
    <property type="evidence" value="ECO:0007669"/>
    <property type="project" value="InterPro"/>
</dbReference>
<dbReference type="NCBIfam" id="TIGR00585">
    <property type="entry name" value="mutl"/>
    <property type="match status" value="1"/>
</dbReference>
<comment type="caution">
    <text evidence="9">The sequence shown here is derived from an EMBL/GenBank/DDBJ whole genome shotgun (WGS) entry which is preliminary data.</text>
</comment>
<dbReference type="SUPFAM" id="SSF54211">
    <property type="entry name" value="Ribosomal protein S5 domain 2-like"/>
    <property type="match status" value="1"/>
</dbReference>
<dbReference type="Gene3D" id="3.30.565.10">
    <property type="entry name" value="Histidine kinase-like ATPase, C-terminal domain"/>
    <property type="match status" value="1"/>
</dbReference>
<dbReference type="InterPro" id="IPR038973">
    <property type="entry name" value="MutL/Mlh/Pms-like"/>
</dbReference>
<evidence type="ECO:0000259" key="7">
    <source>
        <dbReference type="SMART" id="SM01001"/>
    </source>
</evidence>
<protein>
    <recommendedName>
        <fullName evidence="3">phosphoribosylaminoimidazole carboxylase</fullName>
        <ecNumber evidence="3">4.1.1.21</ecNumber>
    </recommendedName>
</protein>
<dbReference type="CDD" id="cd00782">
    <property type="entry name" value="MutL_Trans"/>
    <property type="match status" value="1"/>
</dbReference>
<dbReference type="InterPro" id="IPR020568">
    <property type="entry name" value="Ribosomal_Su5_D2-typ_SF"/>
</dbReference>
<reference evidence="9" key="1">
    <citation type="submission" date="2020-11" db="EMBL/GenBank/DDBJ databases">
        <authorList>
            <person name="Whitehead M."/>
        </authorList>
    </citation>
    <scope>NUCLEOTIDE SEQUENCE</scope>
    <source>
        <strain evidence="9">EGII</strain>
    </source>
</reference>
<dbReference type="EMBL" id="CAJHJT010000013">
    <property type="protein sequence ID" value="CAD7000747.1"/>
    <property type="molecule type" value="Genomic_DNA"/>
</dbReference>
<dbReference type="GO" id="GO:0004638">
    <property type="term" value="F:phosphoribosylaminoimidazole carboxylase activity"/>
    <property type="evidence" value="ECO:0007669"/>
    <property type="project" value="UniProtKB-EC"/>
</dbReference>
<dbReference type="InterPro" id="IPR013507">
    <property type="entry name" value="DNA_mismatch_S5_2-like"/>
</dbReference>
<evidence type="ECO:0000256" key="2">
    <source>
        <dbReference type="ARBA" id="ARBA00006082"/>
    </source>
</evidence>
<dbReference type="NCBIfam" id="TIGR01162">
    <property type="entry name" value="purE"/>
    <property type="match status" value="1"/>
</dbReference>
<evidence type="ECO:0000256" key="1">
    <source>
        <dbReference type="ARBA" id="ARBA00004747"/>
    </source>
</evidence>
<comment type="pathway">
    <text evidence="1">Purine metabolism; IMP biosynthesis via de novo pathway; 5-amino-1-(5-phospho-D-ribosyl)imidazole-4-carboxylate from 5-amino-1-(5-phospho-D-ribosyl)imidazole (carboxylase route): step 1/1.</text>
</comment>
<evidence type="ECO:0000256" key="5">
    <source>
        <dbReference type="ARBA" id="ARBA00022763"/>
    </source>
</evidence>
<dbReference type="SMART" id="SM01340">
    <property type="entry name" value="DNA_mis_repair"/>
    <property type="match status" value="1"/>
</dbReference>
<dbReference type="FunFam" id="3.30.565.10:FF:000003">
    <property type="entry name" value="DNA mismatch repair endonuclease MutL"/>
    <property type="match status" value="1"/>
</dbReference>
<name>A0A811USK7_CERCA</name>